<accession>A0A3D9LAN9</accession>
<sequence length="56" mass="5908">MSAYTEAREEAATALLQKITEQVAESDSPKSIRALAEAFALVRGTLTGGPKVDVKS</sequence>
<reference evidence="1 2" key="1">
    <citation type="submission" date="2018-07" db="EMBL/GenBank/DDBJ databases">
        <title>Sequencing the genomes of 1000 actinobacteria strains.</title>
        <authorList>
            <person name="Klenk H.-P."/>
        </authorList>
    </citation>
    <scope>NUCLEOTIDE SEQUENCE [LARGE SCALE GENOMIC DNA]</scope>
    <source>
        <strain evidence="1 2">DSM 14442</strain>
    </source>
</reference>
<name>A0A3D9LAN9_9MICC</name>
<protein>
    <submittedName>
        <fullName evidence="1">Uncharacterized protein</fullName>
    </submittedName>
</protein>
<dbReference type="AlphaFoldDB" id="A0A3D9LAN9"/>
<comment type="caution">
    <text evidence="1">The sequence shown here is derived from an EMBL/GenBank/DDBJ whole genome shotgun (WGS) entry which is preliminary data.</text>
</comment>
<dbReference type="RefSeq" id="WP_170144500.1">
    <property type="nucleotide sequence ID" value="NZ_QREH01000001.1"/>
</dbReference>
<keyword evidence="2" id="KW-1185">Reference proteome</keyword>
<gene>
    <name evidence="1" type="ORF">C8E99_0299</name>
</gene>
<evidence type="ECO:0000313" key="1">
    <source>
        <dbReference type="EMBL" id="REE02527.1"/>
    </source>
</evidence>
<organism evidence="1 2">
    <name type="scientific">Citricoccus muralis</name>
    <dbReference type="NCBI Taxonomy" id="169134"/>
    <lineage>
        <taxon>Bacteria</taxon>
        <taxon>Bacillati</taxon>
        <taxon>Actinomycetota</taxon>
        <taxon>Actinomycetes</taxon>
        <taxon>Micrococcales</taxon>
        <taxon>Micrococcaceae</taxon>
        <taxon>Citricoccus</taxon>
    </lineage>
</organism>
<proteinExistence type="predicted"/>
<dbReference type="EMBL" id="QREH01000001">
    <property type="protein sequence ID" value="REE02527.1"/>
    <property type="molecule type" value="Genomic_DNA"/>
</dbReference>
<evidence type="ECO:0000313" key="2">
    <source>
        <dbReference type="Proteomes" id="UP000256727"/>
    </source>
</evidence>
<dbReference type="Proteomes" id="UP000256727">
    <property type="component" value="Unassembled WGS sequence"/>
</dbReference>